<accession>A0ABU1NF79</accession>
<name>A0ABU1NF79_9BURK</name>
<dbReference type="Proteomes" id="UP001184230">
    <property type="component" value="Unassembled WGS sequence"/>
</dbReference>
<dbReference type="EMBL" id="JAVDRF010000004">
    <property type="protein sequence ID" value="MDR6536696.1"/>
    <property type="molecule type" value="Genomic_DNA"/>
</dbReference>
<keyword evidence="2" id="KW-1185">Reference proteome</keyword>
<dbReference type="RefSeq" id="WP_309901924.1">
    <property type="nucleotide sequence ID" value="NZ_JAVDRF010000004.1"/>
</dbReference>
<reference evidence="1 2" key="1">
    <citation type="submission" date="2023-07" db="EMBL/GenBank/DDBJ databases">
        <title>Sorghum-associated microbial communities from plants grown in Nebraska, USA.</title>
        <authorList>
            <person name="Schachtman D."/>
        </authorList>
    </citation>
    <scope>NUCLEOTIDE SEQUENCE [LARGE SCALE GENOMIC DNA]</scope>
    <source>
        <strain evidence="1 2">DS1781</strain>
    </source>
</reference>
<gene>
    <name evidence="1" type="ORF">J2739_002469</name>
</gene>
<organism evidence="1 2">
    <name type="scientific">Variovorax soli</name>
    <dbReference type="NCBI Taxonomy" id="376815"/>
    <lineage>
        <taxon>Bacteria</taxon>
        <taxon>Pseudomonadati</taxon>
        <taxon>Pseudomonadota</taxon>
        <taxon>Betaproteobacteria</taxon>
        <taxon>Burkholderiales</taxon>
        <taxon>Comamonadaceae</taxon>
        <taxon>Variovorax</taxon>
    </lineage>
</organism>
<proteinExistence type="predicted"/>
<evidence type="ECO:0000313" key="1">
    <source>
        <dbReference type="EMBL" id="MDR6536696.1"/>
    </source>
</evidence>
<comment type="caution">
    <text evidence="1">The sequence shown here is derived from an EMBL/GenBank/DDBJ whole genome shotgun (WGS) entry which is preliminary data.</text>
</comment>
<evidence type="ECO:0000313" key="2">
    <source>
        <dbReference type="Proteomes" id="UP001184230"/>
    </source>
</evidence>
<sequence length="77" mass="8662">MNLLRDLASQELPVEISDAGHVDAVRILIAAGLVVAMVPRPVRTKNRFEQPPATVTKVTRLGKQMLQRFPRRDERTS</sequence>
<protein>
    <submittedName>
        <fullName evidence="1">Uncharacterized protein</fullName>
    </submittedName>
</protein>